<proteinExistence type="inferred from homology"/>
<dbReference type="Proteomes" id="UP000315164">
    <property type="component" value="Unassembled WGS sequence"/>
</dbReference>
<dbReference type="SUPFAM" id="SSF53901">
    <property type="entry name" value="Thiolase-like"/>
    <property type="match status" value="2"/>
</dbReference>
<gene>
    <name evidence="7" type="ORF">FEA53_04790</name>
    <name evidence="6" type="ORF">FEB89_05330</name>
</gene>
<dbReference type="InterPro" id="IPR020841">
    <property type="entry name" value="PKS_Beta-ketoAc_synthase_dom"/>
</dbReference>
<accession>A0A547EL53</accession>
<evidence type="ECO:0000313" key="9">
    <source>
        <dbReference type="Proteomes" id="UP000318394"/>
    </source>
</evidence>
<dbReference type="UniPathway" id="UPA00094"/>
<dbReference type="CDD" id="cd00834">
    <property type="entry name" value="KAS_I_II"/>
    <property type="match status" value="1"/>
</dbReference>
<keyword evidence="3 4" id="KW-0808">Transferase</keyword>
<protein>
    <submittedName>
        <fullName evidence="7">Beta-ketoacyl-ACP synthase</fullName>
    </submittedName>
</protein>
<dbReference type="AlphaFoldDB" id="A0A547EL53"/>
<evidence type="ECO:0000313" key="7">
    <source>
        <dbReference type="EMBL" id="TRB75494.1"/>
    </source>
</evidence>
<dbReference type="PROSITE" id="PS00606">
    <property type="entry name" value="KS3_1"/>
    <property type="match status" value="1"/>
</dbReference>
<dbReference type="GO" id="GO:0006633">
    <property type="term" value="P:fatty acid biosynthetic process"/>
    <property type="evidence" value="ECO:0007669"/>
    <property type="project" value="UniProtKB-UniPathway"/>
</dbReference>
<reference evidence="8 9" key="1">
    <citation type="journal article" date="2019" name="Vet. Microbiol.">
        <title>Genetic characterization of susceptible and multi-drug resistant Mannheimia haemolytica isolated from high-risk stocker calves prior to and after antimicrobial metaphylaxis.</title>
        <authorList>
            <person name="Snyder E.R."/>
            <person name="Alvarez-Narvaez S."/>
            <person name="Credille B.C."/>
        </authorList>
    </citation>
    <scope>NUCLEOTIDE SEQUENCE [LARGE SCALE GENOMIC DNA]</scope>
    <source>
        <strain evidence="7 8">UGA-R5-128-1</strain>
        <strain evidence="6 9">UGA-R7-163-1</strain>
    </source>
</reference>
<evidence type="ECO:0000256" key="4">
    <source>
        <dbReference type="RuleBase" id="RU003694"/>
    </source>
</evidence>
<dbReference type="InterPro" id="IPR000794">
    <property type="entry name" value="Beta-ketoacyl_synthase"/>
</dbReference>
<evidence type="ECO:0000256" key="1">
    <source>
        <dbReference type="ARBA" id="ARBA00005194"/>
    </source>
</evidence>
<organism evidence="7 8">
    <name type="scientific">Mannheimia haemolytica</name>
    <name type="common">Pasteurella haemolytica</name>
    <dbReference type="NCBI Taxonomy" id="75985"/>
    <lineage>
        <taxon>Bacteria</taxon>
        <taxon>Pseudomonadati</taxon>
        <taxon>Pseudomonadota</taxon>
        <taxon>Gammaproteobacteria</taxon>
        <taxon>Pasteurellales</taxon>
        <taxon>Pasteurellaceae</taxon>
        <taxon>Mannheimia</taxon>
    </lineage>
</organism>
<comment type="similarity">
    <text evidence="2 4">Belongs to the thiolase-like superfamily. Beta-ketoacyl-ACP synthases family.</text>
</comment>
<comment type="pathway">
    <text evidence="1">Lipid metabolism; fatty acid biosynthesis.</text>
</comment>
<dbReference type="EMBL" id="VAJI01000007">
    <property type="protein sequence ID" value="TRB38537.1"/>
    <property type="molecule type" value="Genomic_DNA"/>
</dbReference>
<dbReference type="KEGG" id="mhay:VK67_01125"/>
<dbReference type="OrthoDB" id="9808669at2"/>
<dbReference type="PANTHER" id="PTHR11712:SF325">
    <property type="entry name" value="3-OXOACYL-(ACYL-CARRIER-PROTEIN) SYNTHASE II FABF"/>
    <property type="match status" value="1"/>
</dbReference>
<name>A0A547EL53_MANHA</name>
<dbReference type="Pfam" id="PF00109">
    <property type="entry name" value="ketoacyl-synt"/>
    <property type="match status" value="1"/>
</dbReference>
<keyword evidence="9" id="KW-1185">Reference proteome</keyword>
<comment type="caution">
    <text evidence="7">The sequence shown here is derived from an EMBL/GenBank/DDBJ whole genome shotgun (WGS) entry which is preliminary data.</text>
</comment>
<dbReference type="PANTHER" id="PTHR11712">
    <property type="entry name" value="POLYKETIDE SYNTHASE-RELATED"/>
    <property type="match status" value="1"/>
</dbReference>
<dbReference type="InterPro" id="IPR016039">
    <property type="entry name" value="Thiolase-like"/>
</dbReference>
<dbReference type="GO" id="GO:0005829">
    <property type="term" value="C:cytosol"/>
    <property type="evidence" value="ECO:0007669"/>
    <property type="project" value="TreeGrafter"/>
</dbReference>
<dbReference type="InterPro" id="IPR014030">
    <property type="entry name" value="Ketoacyl_synth_N"/>
</dbReference>
<dbReference type="InterPro" id="IPR018201">
    <property type="entry name" value="Ketoacyl_synth_AS"/>
</dbReference>
<dbReference type="GO" id="GO:0004315">
    <property type="term" value="F:3-oxoacyl-[acyl-carrier-protein] synthase activity"/>
    <property type="evidence" value="ECO:0007669"/>
    <property type="project" value="InterPro"/>
</dbReference>
<dbReference type="SMART" id="SM00825">
    <property type="entry name" value="PKS_KS"/>
    <property type="match status" value="1"/>
</dbReference>
<feature type="domain" description="Ketosynthase family 3 (KS3)" evidence="5">
    <location>
        <begin position="1"/>
        <end position="379"/>
    </location>
</feature>
<evidence type="ECO:0000256" key="2">
    <source>
        <dbReference type="ARBA" id="ARBA00008467"/>
    </source>
</evidence>
<dbReference type="PROSITE" id="PS52004">
    <property type="entry name" value="KS3_2"/>
    <property type="match status" value="1"/>
</dbReference>
<dbReference type="Pfam" id="PF02801">
    <property type="entry name" value="Ketoacyl-synt_C"/>
    <property type="match status" value="1"/>
</dbReference>
<dbReference type="RefSeq" id="WP_006248751.1">
    <property type="nucleotide sequence ID" value="NZ_CP011098.1"/>
</dbReference>
<dbReference type="GeneID" id="67367853"/>
<evidence type="ECO:0000313" key="6">
    <source>
        <dbReference type="EMBL" id="TRB38537.1"/>
    </source>
</evidence>
<evidence type="ECO:0000256" key="3">
    <source>
        <dbReference type="ARBA" id="ARBA00022679"/>
    </source>
</evidence>
<evidence type="ECO:0000259" key="5">
    <source>
        <dbReference type="PROSITE" id="PS52004"/>
    </source>
</evidence>
<dbReference type="EMBL" id="VAJB01000006">
    <property type="protein sequence ID" value="TRB75494.1"/>
    <property type="molecule type" value="Genomic_DNA"/>
</dbReference>
<dbReference type="Gene3D" id="3.40.47.10">
    <property type="match status" value="1"/>
</dbReference>
<dbReference type="KEGG" id="mhaq:WC39_01120"/>
<dbReference type="InterPro" id="IPR014031">
    <property type="entry name" value="Ketoacyl_synth_C"/>
</dbReference>
<dbReference type="NCBIfam" id="NF006587">
    <property type="entry name" value="PRK09116.1"/>
    <property type="match status" value="1"/>
</dbReference>
<evidence type="ECO:0000313" key="8">
    <source>
        <dbReference type="Proteomes" id="UP000315164"/>
    </source>
</evidence>
<dbReference type="Proteomes" id="UP000318394">
    <property type="component" value="Unassembled WGS sequence"/>
</dbReference>
<sequence>MKRVVITGIGVVTAFGKEWAEIHGYQPPKHWNRKQLRSLGRVSQFVVEASERALAQAGLLDENGVIFDWLKDRRMGVACGSSTGSTNDIKDAAELLMTGKSDGFNANTYVRMMPHTTAANIGIFFGLTGRIIPTSSACSSGSQGIGYAYEAIKYGMIPMMLAGGGEEFCASKVYVFDSLYAASRRNDNPKGTPRPYDKDRDGLVIGEGAGMFVLEELEHALARGANIIAEVVGYGANSDGSHVTRPQATTMQRCMELALKDAGIQPNQVGYVNGHGTATEQGDIAETQATTAVFGKIPLSSQKSYLGHTLGACGALESWFSIEMMRDGWFAPTLNLENVDERCGDLDYLQGDGREIHTDYVMNNNFAFGGVNTSLIFKRWK</sequence>